<evidence type="ECO:0000256" key="11">
    <source>
        <dbReference type="ARBA" id="ARBA00023136"/>
    </source>
</evidence>
<comment type="function">
    <text evidence="1">Multidrug efflux pump.</text>
</comment>
<keyword evidence="5" id="KW-0813">Transport</keyword>
<feature type="transmembrane region" description="Helical" evidence="13">
    <location>
        <begin position="343"/>
        <end position="365"/>
    </location>
</feature>
<feature type="transmembrane region" description="Helical" evidence="13">
    <location>
        <begin position="219"/>
        <end position="241"/>
    </location>
</feature>
<keyword evidence="15" id="KW-1185">Reference proteome</keyword>
<keyword evidence="6" id="KW-0050">Antiport</keyword>
<comment type="caution">
    <text evidence="14">The sequence shown here is derived from an EMBL/GenBank/DDBJ whole genome shotgun (WGS) entry which is preliminary data.</text>
</comment>
<dbReference type="RefSeq" id="WP_377939275.1">
    <property type="nucleotide sequence ID" value="NZ_JBHTHQ010000022.1"/>
</dbReference>
<evidence type="ECO:0000256" key="7">
    <source>
        <dbReference type="ARBA" id="ARBA00022475"/>
    </source>
</evidence>
<evidence type="ECO:0000313" key="14">
    <source>
        <dbReference type="EMBL" id="MFD0705549.1"/>
    </source>
</evidence>
<comment type="similarity">
    <text evidence="3">Belongs to the multi antimicrobial extrusion (MATE) (TC 2.A.66.1) family.</text>
</comment>
<feature type="transmembrane region" description="Helical" evidence="13">
    <location>
        <begin position="27"/>
        <end position="46"/>
    </location>
</feature>
<feature type="transmembrane region" description="Helical" evidence="13">
    <location>
        <begin position="181"/>
        <end position="199"/>
    </location>
</feature>
<feature type="transmembrane region" description="Helical" evidence="13">
    <location>
        <begin position="66"/>
        <end position="89"/>
    </location>
</feature>
<protein>
    <recommendedName>
        <fullName evidence="4">Probable multidrug resistance protein NorM</fullName>
    </recommendedName>
    <alternativeName>
        <fullName evidence="12">Multidrug-efflux transporter</fullName>
    </alternativeName>
</protein>
<comment type="subcellular location">
    <subcellularLocation>
        <location evidence="2">Cell membrane</location>
        <topology evidence="2">Multi-pass membrane protein</topology>
    </subcellularLocation>
</comment>
<dbReference type="InterPro" id="IPR048279">
    <property type="entry name" value="MdtK-like"/>
</dbReference>
<evidence type="ECO:0000256" key="8">
    <source>
        <dbReference type="ARBA" id="ARBA00022692"/>
    </source>
</evidence>
<keyword evidence="10" id="KW-0406">Ion transport</keyword>
<accession>A0ABW2Y5Q7</accession>
<feature type="transmembrane region" description="Helical" evidence="13">
    <location>
        <begin position="142"/>
        <end position="160"/>
    </location>
</feature>
<evidence type="ECO:0000256" key="13">
    <source>
        <dbReference type="SAM" id="Phobius"/>
    </source>
</evidence>
<dbReference type="PIRSF" id="PIRSF006603">
    <property type="entry name" value="DinF"/>
    <property type="match status" value="1"/>
</dbReference>
<keyword evidence="11 13" id="KW-0472">Membrane</keyword>
<evidence type="ECO:0000256" key="10">
    <source>
        <dbReference type="ARBA" id="ARBA00023065"/>
    </source>
</evidence>
<evidence type="ECO:0000256" key="3">
    <source>
        <dbReference type="ARBA" id="ARBA00010199"/>
    </source>
</evidence>
<evidence type="ECO:0000256" key="9">
    <source>
        <dbReference type="ARBA" id="ARBA00022989"/>
    </source>
</evidence>
<sequence>MTKKFPASAELLHQLHIGETLTRKRSVLLVVLLSLPTIAAQLSYIVMQYIDAAMVGHLSTSASASIGLVSPVTWLVSGLCSALTAGFSVQMAQRFGAQDHKEARNLMKQGLTWGFAFSALLAFITIMLAFVLPTWLGGEAEIRAGATAYLGIFGLSLLAIQYTSMGSSMVQSSGNMKLPGLVSIIMCVCDVIFNSLLIFPTTAYTLGPLTLWWPGANLGVAGAALGTALSEFVGAAIYLWYMLFSSPHLKRHVGEHVKFSRTTLWKAVKIGAPVAIETAVTNGAQVVSTRIIAPLGTVAIATNSFAITAESFCYQPGYGIGTAATTIVGQSIGAKQYRMARRFAWLTIALGVAAMSTAGVLMFIFAPQLISLLSPSHEIQNISAAALRIGAFSEPLFAVSIVASAALRGAGDTLVSSLFTAGSIWIIRVPLAFVLCPMMGVSGYWLAMLIQWWICGALFLWRVKSEVWLTTYRAQSHE</sequence>
<dbReference type="Proteomes" id="UP001597036">
    <property type="component" value="Unassembled WGS sequence"/>
</dbReference>
<dbReference type="PANTHER" id="PTHR43298:SF2">
    <property type="entry name" value="FMN_FAD EXPORTER YEEO-RELATED"/>
    <property type="match status" value="1"/>
</dbReference>
<keyword evidence="7" id="KW-1003">Cell membrane</keyword>
<dbReference type="InterPro" id="IPR050222">
    <property type="entry name" value="MATE_MdtK"/>
</dbReference>
<feature type="transmembrane region" description="Helical" evidence="13">
    <location>
        <begin position="110"/>
        <end position="136"/>
    </location>
</feature>
<evidence type="ECO:0000256" key="6">
    <source>
        <dbReference type="ARBA" id="ARBA00022449"/>
    </source>
</evidence>
<gene>
    <name evidence="14" type="ORF">ACFQY8_07320</name>
</gene>
<feature type="transmembrane region" description="Helical" evidence="13">
    <location>
        <begin position="441"/>
        <end position="461"/>
    </location>
</feature>
<keyword evidence="8 13" id="KW-0812">Transmembrane</keyword>
<evidence type="ECO:0000256" key="5">
    <source>
        <dbReference type="ARBA" id="ARBA00022448"/>
    </source>
</evidence>
<name>A0ABW2Y5Q7_9BIFI</name>
<evidence type="ECO:0000256" key="2">
    <source>
        <dbReference type="ARBA" id="ARBA00004651"/>
    </source>
</evidence>
<dbReference type="InterPro" id="IPR002528">
    <property type="entry name" value="MATE_fam"/>
</dbReference>
<evidence type="ECO:0000256" key="1">
    <source>
        <dbReference type="ARBA" id="ARBA00003408"/>
    </source>
</evidence>
<dbReference type="EMBL" id="JBHTHQ010000022">
    <property type="protein sequence ID" value="MFD0705549.1"/>
    <property type="molecule type" value="Genomic_DNA"/>
</dbReference>
<evidence type="ECO:0000256" key="4">
    <source>
        <dbReference type="ARBA" id="ARBA00020268"/>
    </source>
</evidence>
<organism evidence="14 15">
    <name type="scientific">Alloscardovia venturai</name>
    <dbReference type="NCBI Taxonomy" id="1769421"/>
    <lineage>
        <taxon>Bacteria</taxon>
        <taxon>Bacillati</taxon>
        <taxon>Actinomycetota</taxon>
        <taxon>Actinomycetes</taxon>
        <taxon>Bifidobacteriales</taxon>
        <taxon>Bifidobacteriaceae</taxon>
        <taxon>Alloscardovia</taxon>
    </lineage>
</organism>
<keyword evidence="9 13" id="KW-1133">Transmembrane helix</keyword>
<reference evidence="15" key="1">
    <citation type="journal article" date="2019" name="Int. J. Syst. Evol. Microbiol.">
        <title>The Global Catalogue of Microorganisms (GCM) 10K type strain sequencing project: providing services to taxonomists for standard genome sequencing and annotation.</title>
        <authorList>
            <consortium name="The Broad Institute Genomics Platform"/>
            <consortium name="The Broad Institute Genome Sequencing Center for Infectious Disease"/>
            <person name="Wu L."/>
            <person name="Ma J."/>
        </authorList>
    </citation>
    <scope>NUCLEOTIDE SEQUENCE [LARGE SCALE GENOMIC DNA]</scope>
    <source>
        <strain evidence="15">CCM 8604</strain>
    </source>
</reference>
<dbReference type="NCBIfam" id="TIGR00797">
    <property type="entry name" value="matE"/>
    <property type="match status" value="1"/>
</dbReference>
<feature type="transmembrane region" description="Helical" evidence="13">
    <location>
        <begin position="385"/>
        <end position="407"/>
    </location>
</feature>
<proteinExistence type="inferred from homology"/>
<evidence type="ECO:0000313" key="15">
    <source>
        <dbReference type="Proteomes" id="UP001597036"/>
    </source>
</evidence>
<dbReference type="CDD" id="cd13137">
    <property type="entry name" value="MATE_NorM_like"/>
    <property type="match status" value="1"/>
</dbReference>
<dbReference type="PANTHER" id="PTHR43298">
    <property type="entry name" value="MULTIDRUG RESISTANCE PROTEIN NORM-RELATED"/>
    <property type="match status" value="1"/>
</dbReference>
<evidence type="ECO:0000256" key="12">
    <source>
        <dbReference type="ARBA" id="ARBA00031636"/>
    </source>
</evidence>
<dbReference type="Pfam" id="PF01554">
    <property type="entry name" value="MatE"/>
    <property type="match status" value="2"/>
</dbReference>
<feature type="transmembrane region" description="Helical" evidence="13">
    <location>
        <begin position="414"/>
        <end position="435"/>
    </location>
</feature>